<comment type="similarity">
    <text evidence="6">Belongs to the TRAFAC class OBG-HflX-like GTPase superfamily. OBG GTPase family. YchF/OLA1 subfamily.</text>
</comment>
<comment type="caution">
    <text evidence="9">The sequence shown here is derived from an EMBL/GenBank/DDBJ whole genome shotgun (WGS) entry which is preliminary data.</text>
</comment>
<dbReference type="InterPro" id="IPR004396">
    <property type="entry name" value="ATPase_YchF/OLA1"/>
</dbReference>
<dbReference type="Pfam" id="PF06071">
    <property type="entry name" value="YchF-GTPase_C"/>
    <property type="match status" value="1"/>
</dbReference>
<proteinExistence type="inferred from homology"/>
<dbReference type="Gene3D" id="3.10.20.30">
    <property type="match status" value="1"/>
</dbReference>
<dbReference type="InterPro" id="IPR031167">
    <property type="entry name" value="G_OBG"/>
</dbReference>
<dbReference type="InterPro" id="IPR004095">
    <property type="entry name" value="TGS"/>
</dbReference>
<keyword evidence="4 6" id="KW-0067">ATP-binding</keyword>
<dbReference type="SUPFAM" id="SSF81271">
    <property type="entry name" value="TGS-like"/>
    <property type="match status" value="1"/>
</dbReference>
<dbReference type="PANTHER" id="PTHR23305">
    <property type="entry name" value="OBG GTPASE FAMILY"/>
    <property type="match status" value="1"/>
</dbReference>
<dbReference type="GO" id="GO:0005525">
    <property type="term" value="F:GTP binding"/>
    <property type="evidence" value="ECO:0007669"/>
    <property type="project" value="InterPro"/>
</dbReference>
<evidence type="ECO:0000256" key="3">
    <source>
        <dbReference type="ARBA" id="ARBA00022741"/>
    </source>
</evidence>
<evidence type="ECO:0000313" key="9">
    <source>
        <dbReference type="EMBL" id="TEB10591.1"/>
    </source>
</evidence>
<evidence type="ECO:0000259" key="7">
    <source>
        <dbReference type="PROSITE" id="PS51710"/>
    </source>
</evidence>
<reference evidence="9 10" key="1">
    <citation type="journal article" date="2018" name="Environ. Microbiol.">
        <title>Novel energy conservation strategies and behaviour of Pelotomaculum schinkii driving syntrophic propionate catabolism.</title>
        <authorList>
            <person name="Hidalgo-Ahumada C.A.P."/>
            <person name="Nobu M.K."/>
            <person name="Narihiro T."/>
            <person name="Tamaki H."/>
            <person name="Liu W.T."/>
            <person name="Kamagata Y."/>
            <person name="Stams A.J.M."/>
            <person name="Imachi H."/>
            <person name="Sousa D.Z."/>
        </authorList>
    </citation>
    <scope>NUCLEOTIDE SEQUENCE [LARGE SCALE GENOMIC DNA]</scope>
    <source>
        <strain evidence="9 10">MGP</strain>
    </source>
</reference>
<comment type="function">
    <text evidence="6">ATPase that binds to both the 70S ribosome and the 50S ribosomal subunit in a nucleotide-independent manner.</text>
</comment>
<evidence type="ECO:0000313" key="10">
    <source>
        <dbReference type="Proteomes" id="UP000297597"/>
    </source>
</evidence>
<dbReference type="CDD" id="cd04867">
    <property type="entry name" value="TGS_YchF_OLA1"/>
    <property type="match status" value="1"/>
</dbReference>
<dbReference type="SUPFAM" id="SSF52540">
    <property type="entry name" value="P-loop containing nucleoside triphosphate hydrolases"/>
    <property type="match status" value="1"/>
</dbReference>
<dbReference type="InterPro" id="IPR006073">
    <property type="entry name" value="GTP-bd"/>
</dbReference>
<feature type="domain" description="OBG-type G" evidence="7">
    <location>
        <begin position="6"/>
        <end position="260"/>
    </location>
</feature>
<dbReference type="Gene3D" id="3.40.50.300">
    <property type="entry name" value="P-loop containing nucleotide triphosphate hydrolases"/>
    <property type="match status" value="1"/>
</dbReference>
<dbReference type="Pfam" id="PF01926">
    <property type="entry name" value="MMR_HSR1"/>
    <property type="match status" value="1"/>
</dbReference>
<protein>
    <recommendedName>
        <fullName evidence="6">Ribosome-binding ATPase YchF</fullName>
    </recommendedName>
</protein>
<gene>
    <name evidence="6 9" type="primary">ychF</name>
    <name evidence="9" type="ORF">Pmgp_02281</name>
</gene>
<dbReference type="FunFam" id="3.10.20.30:FF:000001">
    <property type="entry name" value="Ribosome-binding ATPase YchF"/>
    <property type="match status" value="1"/>
</dbReference>
<name>A0A4Y7RP24_9FIRM</name>
<comment type="caution">
    <text evidence="6">Lacks conserved residue(s) required for the propagation of feature annotation.</text>
</comment>
<dbReference type="HAMAP" id="MF_00944">
    <property type="entry name" value="YchF_OLA1_ATPase"/>
    <property type="match status" value="1"/>
</dbReference>
<evidence type="ECO:0000256" key="5">
    <source>
        <dbReference type="ARBA" id="ARBA00022842"/>
    </source>
</evidence>
<dbReference type="InterPro" id="IPR012676">
    <property type="entry name" value="TGS-like"/>
</dbReference>
<dbReference type="InterPro" id="IPR027417">
    <property type="entry name" value="P-loop_NTPase"/>
</dbReference>
<evidence type="ECO:0000256" key="2">
    <source>
        <dbReference type="ARBA" id="ARBA00022723"/>
    </source>
</evidence>
<keyword evidence="10" id="KW-1185">Reference proteome</keyword>
<dbReference type="InterPro" id="IPR041706">
    <property type="entry name" value="YchF_N"/>
</dbReference>
<evidence type="ECO:0000256" key="4">
    <source>
        <dbReference type="ARBA" id="ARBA00022840"/>
    </source>
</evidence>
<dbReference type="PRINTS" id="PR00326">
    <property type="entry name" value="GTP1OBG"/>
</dbReference>
<evidence type="ECO:0000259" key="8">
    <source>
        <dbReference type="PROSITE" id="PS51880"/>
    </source>
</evidence>
<dbReference type="InterPro" id="IPR023192">
    <property type="entry name" value="TGS-like_dom_sf"/>
</dbReference>
<dbReference type="PIRSF" id="PIRSF006641">
    <property type="entry name" value="CHP00092"/>
    <property type="match status" value="1"/>
</dbReference>
<dbReference type="GO" id="GO:0005737">
    <property type="term" value="C:cytoplasm"/>
    <property type="evidence" value="ECO:0007669"/>
    <property type="project" value="TreeGrafter"/>
</dbReference>
<accession>A0A4Y7RP24</accession>
<comment type="cofactor">
    <cofactor evidence="1">
        <name>Mg(2+)</name>
        <dbReference type="ChEBI" id="CHEBI:18420"/>
    </cofactor>
</comment>
<dbReference type="NCBIfam" id="TIGR00092">
    <property type="entry name" value="redox-regulated ATPase YchF"/>
    <property type="match status" value="1"/>
</dbReference>
<keyword evidence="3 6" id="KW-0547">Nucleotide-binding</keyword>
<dbReference type="GO" id="GO:0016887">
    <property type="term" value="F:ATP hydrolysis activity"/>
    <property type="evidence" value="ECO:0007669"/>
    <property type="project" value="UniProtKB-UniRule"/>
</dbReference>
<sequence>MITVNLNCGLIGLPMVGKTTIFNLLTGAGAETSNFLTGKTETNIRSAVVPDHRVDFLSGLYKPRKTTYAQIQFSDVPGLVRGSSQGQGVGNQFLNNIRNVDLLVHVVRAFANGEVPHVDGSVNPMRDIETINLELLFADMEVVEKKIERIKSGKKIKKENAAEIEIMEKCLSALENETPIGSLEWSEAEKFILRNYSFLTEKPMLLVVNTDEEQFKSKVYEGKSELQAFAAGRSLPELEICGKIEAEISQLPDEDKEMFLADLGISQSGIDRLARAAYDYLGLISFFTVGEDEVKAWTIQSGTEAKQAAGKIHSDIERGFIKAEVVKYRDLETLGSMAKVKEKGLFRLEGKDYRVEDGDIIHFRFNV</sequence>
<dbReference type="Proteomes" id="UP000297597">
    <property type="component" value="Unassembled WGS sequence"/>
</dbReference>
<dbReference type="PANTHER" id="PTHR23305:SF18">
    <property type="entry name" value="OBG-TYPE G DOMAIN-CONTAINING PROTEIN"/>
    <property type="match status" value="1"/>
</dbReference>
<organism evidence="9 10">
    <name type="scientific">Pelotomaculum propionicicum</name>
    <dbReference type="NCBI Taxonomy" id="258475"/>
    <lineage>
        <taxon>Bacteria</taxon>
        <taxon>Bacillati</taxon>
        <taxon>Bacillota</taxon>
        <taxon>Clostridia</taxon>
        <taxon>Eubacteriales</taxon>
        <taxon>Desulfotomaculaceae</taxon>
        <taxon>Pelotomaculum</taxon>
    </lineage>
</organism>
<feature type="domain" description="TGS" evidence="8">
    <location>
        <begin position="282"/>
        <end position="365"/>
    </location>
</feature>
<dbReference type="Gene3D" id="1.10.150.300">
    <property type="entry name" value="TGS-like domain"/>
    <property type="match status" value="1"/>
</dbReference>
<dbReference type="InterPro" id="IPR013029">
    <property type="entry name" value="YchF_C"/>
</dbReference>
<dbReference type="GO" id="GO:0043023">
    <property type="term" value="F:ribosomal large subunit binding"/>
    <property type="evidence" value="ECO:0007669"/>
    <property type="project" value="UniProtKB-UniRule"/>
</dbReference>
<dbReference type="GO" id="GO:0046872">
    <property type="term" value="F:metal ion binding"/>
    <property type="evidence" value="ECO:0007669"/>
    <property type="project" value="UniProtKB-KW"/>
</dbReference>
<dbReference type="AlphaFoldDB" id="A0A4Y7RP24"/>
<keyword evidence="2" id="KW-0479">Metal-binding</keyword>
<dbReference type="PROSITE" id="PS51880">
    <property type="entry name" value="TGS"/>
    <property type="match status" value="1"/>
</dbReference>
<keyword evidence="5" id="KW-0460">Magnesium</keyword>
<dbReference type="PROSITE" id="PS51710">
    <property type="entry name" value="G_OBG"/>
    <property type="match status" value="1"/>
</dbReference>
<dbReference type="FunFam" id="1.10.150.300:FF:000001">
    <property type="entry name" value="Ribosome-binding ATPase YchF"/>
    <property type="match status" value="1"/>
</dbReference>
<dbReference type="CDD" id="cd01900">
    <property type="entry name" value="YchF"/>
    <property type="match status" value="1"/>
</dbReference>
<dbReference type="GO" id="GO:0005524">
    <property type="term" value="F:ATP binding"/>
    <property type="evidence" value="ECO:0007669"/>
    <property type="project" value="UniProtKB-UniRule"/>
</dbReference>
<dbReference type="EMBL" id="QFFZ01000024">
    <property type="protein sequence ID" value="TEB10591.1"/>
    <property type="molecule type" value="Genomic_DNA"/>
</dbReference>
<evidence type="ECO:0000256" key="6">
    <source>
        <dbReference type="HAMAP-Rule" id="MF_00944"/>
    </source>
</evidence>
<dbReference type="InterPro" id="IPR012675">
    <property type="entry name" value="Beta-grasp_dom_sf"/>
</dbReference>
<evidence type="ECO:0000256" key="1">
    <source>
        <dbReference type="ARBA" id="ARBA00001946"/>
    </source>
</evidence>